<name>A0A431WAE3_9BACI</name>
<proteinExistence type="predicted"/>
<dbReference type="Pfam" id="PF06133">
    <property type="entry name" value="Com_YlbF"/>
    <property type="match status" value="1"/>
</dbReference>
<accession>A0A431WAE3</accession>
<evidence type="ECO:0000313" key="1">
    <source>
        <dbReference type="EMBL" id="RTR32431.1"/>
    </source>
</evidence>
<keyword evidence="2" id="KW-1185">Reference proteome</keyword>
<dbReference type="SUPFAM" id="SSF158622">
    <property type="entry name" value="YheA/YmcA-like"/>
    <property type="match status" value="1"/>
</dbReference>
<dbReference type="Gene3D" id="1.20.1500.10">
    <property type="entry name" value="YheA/YmcA-like"/>
    <property type="match status" value="1"/>
</dbReference>
<evidence type="ECO:0000313" key="2">
    <source>
        <dbReference type="Proteomes" id="UP000271374"/>
    </source>
</evidence>
<reference evidence="1 2" key="1">
    <citation type="submission" date="2018-12" db="EMBL/GenBank/DDBJ databases">
        <title>Bacillus yapensis draft genome sequence.</title>
        <authorList>
            <person name="Yu L."/>
            <person name="Xu X."/>
            <person name="Tang X."/>
        </authorList>
    </citation>
    <scope>NUCLEOTIDE SEQUENCE [LARGE SCALE GENOMIC DNA]</scope>
    <source>
        <strain evidence="1 2">XXST-01</strain>
    </source>
</reference>
<protein>
    <submittedName>
        <fullName evidence="1">YlbF family regulator</fullName>
    </submittedName>
</protein>
<gene>
    <name evidence="1" type="ORF">EKG37_09720</name>
</gene>
<dbReference type="InterPro" id="IPR010368">
    <property type="entry name" value="Com_YlbF"/>
</dbReference>
<dbReference type="RefSeq" id="WP_126408502.1">
    <property type="nucleotide sequence ID" value="NZ_RXNT01000006.1"/>
</dbReference>
<dbReference type="InterPro" id="IPR023378">
    <property type="entry name" value="YheA/YmcA-like_dom_sf"/>
</dbReference>
<comment type="caution">
    <text evidence="1">The sequence shown here is derived from an EMBL/GenBank/DDBJ whole genome shotgun (WGS) entry which is preliminary data.</text>
</comment>
<dbReference type="Proteomes" id="UP000271374">
    <property type="component" value="Unassembled WGS sequence"/>
</dbReference>
<dbReference type="InterPro" id="IPR052767">
    <property type="entry name" value="Bact_com_dev_regulator"/>
</dbReference>
<dbReference type="EMBL" id="RXNT01000006">
    <property type="protein sequence ID" value="RTR32431.1"/>
    <property type="molecule type" value="Genomic_DNA"/>
</dbReference>
<dbReference type="AlphaFoldDB" id="A0A431WAE3"/>
<dbReference type="OrthoDB" id="2157513at2"/>
<dbReference type="PANTHER" id="PTHR38448:SF2">
    <property type="entry name" value="REGULATORY PROTEIN YLBF"/>
    <property type="match status" value="1"/>
</dbReference>
<dbReference type="PANTHER" id="PTHR38448">
    <property type="entry name" value="REGULATORY PROTEIN YLBF-RELATED"/>
    <property type="match status" value="1"/>
</dbReference>
<sequence>MLATLERLEILDQAEQLSSMILQSDVVEYYLSCLNKLRTSKETQQKIKAFTKEKELYEEVQRFGRYHPDYQKVMRNIRELKRDMDMDDNVAEFKRAENDLQALLDEVSVIIGKSVSEKIKVPTGNPFFDSSSSCGGGCGSGGSCGCS</sequence>
<organism evidence="1 2">
    <name type="scientific">Bacillus yapensis</name>
    <dbReference type="NCBI Taxonomy" id="2492960"/>
    <lineage>
        <taxon>Bacteria</taxon>
        <taxon>Bacillati</taxon>
        <taxon>Bacillota</taxon>
        <taxon>Bacilli</taxon>
        <taxon>Bacillales</taxon>
        <taxon>Bacillaceae</taxon>
        <taxon>Bacillus</taxon>
    </lineage>
</organism>